<dbReference type="EMBL" id="CP001344">
    <property type="protein sequence ID" value="ACL43890.1"/>
    <property type="molecule type" value="Genomic_DNA"/>
</dbReference>
<feature type="region of interest" description="Disordered" evidence="2">
    <location>
        <begin position="74"/>
        <end position="133"/>
    </location>
</feature>
<dbReference type="eggNOG" id="COG0484">
    <property type="taxonomic scope" value="Bacteria"/>
</dbReference>
<dbReference type="PRINTS" id="PR00625">
    <property type="entry name" value="JDOMAIN"/>
</dbReference>
<dbReference type="PROSITE" id="PS50076">
    <property type="entry name" value="DNAJ_2"/>
    <property type="match status" value="1"/>
</dbReference>
<dbReference type="SUPFAM" id="SSF48452">
    <property type="entry name" value="TPR-like"/>
    <property type="match status" value="1"/>
</dbReference>
<dbReference type="InterPro" id="IPR051938">
    <property type="entry name" value="Apopto_cytoskel_mod"/>
</dbReference>
<dbReference type="InterPro" id="IPR001623">
    <property type="entry name" value="DnaJ_domain"/>
</dbReference>
<name>B8HPM9_CYAP4</name>
<feature type="compositionally biased region" description="Pro residues" evidence="2">
    <location>
        <begin position="120"/>
        <end position="129"/>
    </location>
</feature>
<gene>
    <name evidence="4" type="ordered locus">Cyan7425_1520</name>
</gene>
<accession>B8HPM9</accession>
<proteinExistence type="predicted"/>
<dbReference type="AlphaFoldDB" id="B8HPM9"/>
<organism evidence="4">
    <name type="scientific">Cyanothece sp. (strain PCC 7425 / ATCC 29141)</name>
    <dbReference type="NCBI Taxonomy" id="395961"/>
    <lineage>
        <taxon>Bacteria</taxon>
        <taxon>Bacillati</taxon>
        <taxon>Cyanobacteriota</taxon>
        <taxon>Cyanophyceae</taxon>
        <taxon>Gomontiellales</taxon>
        <taxon>Cyanothecaceae</taxon>
        <taxon>Cyanothece</taxon>
    </lineage>
</organism>
<keyword evidence="4" id="KW-0346">Stress response</keyword>
<dbReference type="SMART" id="SM00271">
    <property type="entry name" value="DnaJ"/>
    <property type="match status" value="1"/>
</dbReference>
<evidence type="ECO:0000313" key="4">
    <source>
        <dbReference type="EMBL" id="ACL43890.1"/>
    </source>
</evidence>
<dbReference type="Gene3D" id="1.25.40.10">
    <property type="entry name" value="Tetratricopeptide repeat domain"/>
    <property type="match status" value="1"/>
</dbReference>
<feature type="domain" description="J" evidence="3">
    <location>
        <begin position="5"/>
        <end position="62"/>
    </location>
</feature>
<protein>
    <submittedName>
        <fullName evidence="4">Heat shock protein DnaJ domain protein</fullName>
    </submittedName>
</protein>
<dbReference type="PANTHER" id="PTHR44145">
    <property type="entry name" value="DNAJ HOMOLOG SUBFAMILY A MEMBER 3, MITOCHONDRIAL"/>
    <property type="match status" value="1"/>
</dbReference>
<keyword evidence="1" id="KW-0143">Chaperone</keyword>
<evidence type="ECO:0000256" key="2">
    <source>
        <dbReference type="SAM" id="MobiDB-lite"/>
    </source>
</evidence>
<dbReference type="InterPro" id="IPR036869">
    <property type="entry name" value="J_dom_sf"/>
</dbReference>
<dbReference type="Pfam" id="PF00226">
    <property type="entry name" value="DnaJ"/>
    <property type="match status" value="1"/>
</dbReference>
<dbReference type="OrthoDB" id="9779889at2"/>
<feature type="compositionally biased region" description="Low complexity" evidence="2">
    <location>
        <begin position="74"/>
        <end position="102"/>
    </location>
</feature>
<evidence type="ECO:0000259" key="3">
    <source>
        <dbReference type="PROSITE" id="PS50076"/>
    </source>
</evidence>
<evidence type="ECO:0000256" key="1">
    <source>
        <dbReference type="ARBA" id="ARBA00023186"/>
    </source>
</evidence>
<dbReference type="KEGG" id="cyn:Cyan7425_1520"/>
<dbReference type="SUPFAM" id="SSF46565">
    <property type="entry name" value="Chaperone J-domain"/>
    <property type="match status" value="1"/>
</dbReference>
<dbReference type="CDD" id="cd06257">
    <property type="entry name" value="DnaJ"/>
    <property type="match status" value="1"/>
</dbReference>
<dbReference type="PANTHER" id="PTHR44145:SF3">
    <property type="entry name" value="DNAJ HOMOLOG SUBFAMILY A MEMBER 3, MITOCHONDRIAL"/>
    <property type="match status" value="1"/>
</dbReference>
<dbReference type="InterPro" id="IPR011990">
    <property type="entry name" value="TPR-like_helical_dom_sf"/>
</dbReference>
<dbReference type="HOGENOM" id="CLU_085705_0_0_3"/>
<reference evidence="4" key="1">
    <citation type="submission" date="2009-01" db="EMBL/GenBank/DDBJ databases">
        <title>Complete sequence of chromosome Cyanothece sp. PCC 7425.</title>
        <authorList>
            <consortium name="US DOE Joint Genome Institute"/>
            <person name="Lucas S."/>
            <person name="Copeland A."/>
            <person name="Lapidus A."/>
            <person name="Glavina del Rio T."/>
            <person name="Dalin E."/>
            <person name="Tice H."/>
            <person name="Bruce D."/>
            <person name="Goodwin L."/>
            <person name="Pitluck S."/>
            <person name="Sims D."/>
            <person name="Meineke L."/>
            <person name="Brettin T."/>
            <person name="Detter J.C."/>
            <person name="Han C."/>
            <person name="Larimer F."/>
            <person name="Land M."/>
            <person name="Hauser L."/>
            <person name="Kyrpides N."/>
            <person name="Ovchinnikova G."/>
            <person name="Liberton M."/>
            <person name="Stoeckel J."/>
            <person name="Banerjee A."/>
            <person name="Singh A."/>
            <person name="Page L."/>
            <person name="Sato H."/>
            <person name="Zhao L."/>
            <person name="Sherman L."/>
            <person name="Pakrasi H."/>
            <person name="Richardson P."/>
        </authorList>
    </citation>
    <scope>NUCLEOTIDE SEQUENCE</scope>
    <source>
        <strain evidence="4">PCC 7425</strain>
    </source>
</reference>
<dbReference type="STRING" id="395961.Cyan7425_1520"/>
<sequence length="228" mass="25711">MNIADCYRLLELPTQADLTAVKASYRRLARRYHPDVNPGDRQAEEKFIQVTEAYKILVEIAPPGAPVADPVPTAAPAAAVDPVPSPSRTRVTVVSSNRSTVNANPRPKETPSSQSVRQPPVQPSSPPSSPFDQHLKQVSYQQLQELLKYQRFPRAIALVEGLAQRLPDDAEVRQWQAITYQCWARDLISKGQVDKARVYLKKALHTDPHNRSLWAAVNEDFRRLERIY</sequence>
<dbReference type="Gene3D" id="1.10.287.110">
    <property type="entry name" value="DnaJ domain"/>
    <property type="match status" value="1"/>
</dbReference>